<dbReference type="InterPro" id="IPR055878">
    <property type="entry name" value="DUF7455"/>
</dbReference>
<dbReference type="Proteomes" id="UP001209083">
    <property type="component" value="Chromosome"/>
</dbReference>
<dbReference type="RefSeq" id="WP_349640151.1">
    <property type="nucleotide sequence ID" value="NZ_CP090958.1"/>
</dbReference>
<reference evidence="2 3" key="1">
    <citation type="submission" date="2023-05" db="EMBL/GenBank/DDBJ databases">
        <title>Lithophilousrod everest ZFBP1038 complete genpme.</title>
        <authorList>
            <person name="Tian M."/>
        </authorList>
    </citation>
    <scope>NUCLEOTIDE SEQUENCE [LARGE SCALE GENOMIC DNA]</scope>
    <source>
        <strain evidence="2 3">ZFBP1038</strain>
    </source>
</reference>
<keyword evidence="3" id="KW-1185">Reference proteome</keyword>
<evidence type="ECO:0000313" key="3">
    <source>
        <dbReference type="Proteomes" id="UP001209083"/>
    </source>
</evidence>
<organism evidence="2 3">
    <name type="scientific">Saxibacter everestensis</name>
    <dbReference type="NCBI Taxonomy" id="2909229"/>
    <lineage>
        <taxon>Bacteria</taxon>
        <taxon>Bacillati</taxon>
        <taxon>Actinomycetota</taxon>
        <taxon>Actinomycetes</taxon>
        <taxon>Micrococcales</taxon>
        <taxon>Brevibacteriaceae</taxon>
        <taxon>Saxibacter</taxon>
    </lineage>
</organism>
<dbReference type="EMBL" id="CP090958">
    <property type="protein sequence ID" value="WGW13332.1"/>
    <property type="molecule type" value="Genomic_DNA"/>
</dbReference>
<gene>
    <name evidence="2" type="ORF">LWF01_06075</name>
</gene>
<name>A0ABY8QWJ4_9MICO</name>
<sequence length="67" mass="7374">MTDSATLEAPLTVADRCDQCGAQAFLRVHLNSGELLFCAHHGRKHQDALRATAVRVQDETDKLVENV</sequence>
<proteinExistence type="predicted"/>
<dbReference type="Pfam" id="PF24254">
    <property type="entry name" value="DUF7455"/>
    <property type="match status" value="1"/>
</dbReference>
<evidence type="ECO:0000259" key="1">
    <source>
        <dbReference type="Pfam" id="PF24254"/>
    </source>
</evidence>
<feature type="domain" description="DUF7455" evidence="1">
    <location>
        <begin position="11"/>
        <end position="63"/>
    </location>
</feature>
<evidence type="ECO:0000313" key="2">
    <source>
        <dbReference type="EMBL" id="WGW13332.1"/>
    </source>
</evidence>
<protein>
    <recommendedName>
        <fullName evidence="1">DUF7455 domain-containing protein</fullName>
    </recommendedName>
</protein>
<accession>A0ABY8QWJ4</accession>